<comment type="caution">
    <text evidence="1">The sequence shown here is derived from an EMBL/GenBank/DDBJ whole genome shotgun (WGS) entry which is preliminary data.</text>
</comment>
<name>A0A198UVN0_MORCA</name>
<dbReference type="AlphaFoldDB" id="A0A198UVN0"/>
<organism evidence="1 3">
    <name type="scientific">Moraxella catarrhalis</name>
    <name type="common">Branhamella catarrhalis</name>
    <dbReference type="NCBI Taxonomy" id="480"/>
    <lineage>
        <taxon>Bacteria</taxon>
        <taxon>Pseudomonadati</taxon>
        <taxon>Pseudomonadota</taxon>
        <taxon>Gammaproteobacteria</taxon>
        <taxon>Moraxellales</taxon>
        <taxon>Moraxellaceae</taxon>
        <taxon>Moraxella</taxon>
    </lineage>
</organism>
<evidence type="ECO:0000313" key="4">
    <source>
        <dbReference type="Proteomes" id="UP000078446"/>
    </source>
</evidence>
<reference evidence="3 4" key="1">
    <citation type="journal article" date="2016" name="Genome Biol. Evol.">
        <title>Comparative Genomic Analyses of the Moraxella catarrhalis Serosensitive and Seroresistant Lineages Demonstrate Their Independent Evolution.</title>
        <authorList>
            <person name="Earl J.P."/>
            <person name="de Vries S.P."/>
            <person name="Ahmed A."/>
            <person name="Powell E."/>
            <person name="Schultz M.P."/>
            <person name="Hermans P.W."/>
            <person name="Hill D.J."/>
            <person name="Zhou Z."/>
            <person name="Constantinidou C.I."/>
            <person name="Hu F.Z."/>
            <person name="Bootsma H.J."/>
            <person name="Ehrlich G.D."/>
        </authorList>
    </citation>
    <scope>NUCLEOTIDE SEQUENCE [LARGE SCALE GENOMIC DNA]</scope>
    <source>
        <strain evidence="1 3">Z7542</strain>
        <strain evidence="2 4">Z7574</strain>
    </source>
</reference>
<evidence type="ECO:0000313" key="3">
    <source>
        <dbReference type="Proteomes" id="UP000078228"/>
    </source>
</evidence>
<dbReference type="EMBL" id="LXHE01000013">
    <property type="protein sequence ID" value="OAV00599.1"/>
    <property type="molecule type" value="Genomic_DNA"/>
</dbReference>
<sequence>MWVAFTQIGKAKASAILLKNWYHYQHRHTFKSLDRGKSS</sequence>
<dbReference type="PATRIC" id="fig|480.237.peg.1036"/>
<dbReference type="Proteomes" id="UP000078228">
    <property type="component" value="Unassembled WGS sequence"/>
</dbReference>
<evidence type="ECO:0000313" key="2">
    <source>
        <dbReference type="EMBL" id="OAV00599.1"/>
    </source>
</evidence>
<protein>
    <submittedName>
        <fullName evidence="1">Uncharacterized protein</fullName>
    </submittedName>
</protein>
<evidence type="ECO:0000313" key="1">
    <source>
        <dbReference type="EMBL" id="OAU95612.1"/>
    </source>
</evidence>
<keyword evidence="3" id="KW-1185">Reference proteome</keyword>
<accession>A0A198UVN0</accession>
<dbReference type="EMBL" id="LXHC01000022">
    <property type="protein sequence ID" value="OAU95612.1"/>
    <property type="molecule type" value="Genomic_DNA"/>
</dbReference>
<dbReference type="Proteomes" id="UP000078446">
    <property type="component" value="Unassembled WGS sequence"/>
</dbReference>
<gene>
    <name evidence="2" type="ORF">AO382_1332</name>
    <name evidence="1" type="ORF">AO384_1218</name>
</gene>
<proteinExistence type="predicted"/>